<reference evidence="3" key="3">
    <citation type="submission" date="2018-11" db="EMBL/GenBank/DDBJ databases">
        <title>Proposal to divide the Flavobacteriaceae and reorganize its genera based on Amino Acid Identity values calculated from whole genome sequences.</title>
        <authorList>
            <person name="Nicholson A.C."/>
            <person name="Gulvik C.A."/>
            <person name="Whitney A.M."/>
            <person name="Humrighouse B.W."/>
            <person name="Bell M."/>
            <person name="Holmens B."/>
            <person name="Steigerwalt A."/>
            <person name="Villarma A."/>
            <person name="Sheth M."/>
            <person name="Batra D."/>
            <person name="Pryor J."/>
            <person name="Bernardet J.-F."/>
            <person name="Hugo C."/>
            <person name="Kampfer P."/>
            <person name="Newman J."/>
            <person name="Mcquiston J.R."/>
        </authorList>
    </citation>
    <scope>NUCLEOTIDE SEQUENCE [LARGE SCALE GENOMIC DNA]</scope>
    <source>
        <strain evidence="3">H3056</strain>
    </source>
</reference>
<dbReference type="InterPro" id="IPR011467">
    <property type="entry name" value="DUF1573"/>
</dbReference>
<dbReference type="OrthoDB" id="826619at2"/>
<name>A0A3N0WT10_9FLAO</name>
<dbReference type="RefSeq" id="WP_123266403.1">
    <property type="nucleotide sequence ID" value="NZ_CBCRWA010000002.1"/>
</dbReference>
<reference evidence="2" key="2">
    <citation type="submission" date="2018-11" db="EMBL/GenBank/DDBJ databases">
        <title>Proposal to divide the Flavobacteriaceae and reorganize its genera based on Amino Acid Identity values calculated from whole genome sequences.</title>
        <authorList>
            <person name="Nicholson A.C."/>
            <person name="Gulvik C.A."/>
            <person name="Whitney A.M."/>
            <person name="Humrighouse B.W."/>
            <person name="Bell M."/>
            <person name="Holmes B."/>
            <person name="Steigerwalt A."/>
            <person name="Villarma A."/>
            <person name="Sheth M."/>
            <person name="Batra D."/>
            <person name="Pryor J."/>
            <person name="Bernardet J.-F."/>
            <person name="Hugo C."/>
            <person name="Kampfer P."/>
            <person name="Newman J."/>
            <person name="Mcquiston J.R."/>
        </authorList>
    </citation>
    <scope>NUCLEOTIDE SEQUENCE [LARGE SCALE GENOMIC DNA]</scope>
    <source>
        <strain evidence="2">H3056</strain>
    </source>
</reference>
<evidence type="ECO:0000313" key="1">
    <source>
        <dbReference type="EMBL" id="AZI67200.1"/>
    </source>
</evidence>
<sequence>MKNFFKVLPVAVVITLSSCTKDQKADQLVVTEDAATVEAPVVDAQTAPAETASAQPLTNIALSESQFDFGKIKKGDQKEHVYEVTNTGDNPLIISQVKPGCGCTVPDYTKEPILPGQKGKITLKFDSSSFDGLVNKQAEVYANVEKAPIVLTFTADIQP</sequence>
<evidence type="ECO:0000313" key="2">
    <source>
        <dbReference type="EMBL" id="ROI08093.1"/>
    </source>
</evidence>
<dbReference type="Pfam" id="PF07610">
    <property type="entry name" value="DUF1573"/>
    <property type="match status" value="1"/>
</dbReference>
<evidence type="ECO:0000313" key="4">
    <source>
        <dbReference type="Proteomes" id="UP000274483"/>
    </source>
</evidence>
<dbReference type="PROSITE" id="PS51257">
    <property type="entry name" value="PROKAR_LIPOPROTEIN"/>
    <property type="match status" value="1"/>
</dbReference>
<dbReference type="InterPro" id="IPR013783">
    <property type="entry name" value="Ig-like_fold"/>
</dbReference>
<dbReference type="PANTHER" id="PTHR37833">
    <property type="entry name" value="LIPOPROTEIN-RELATED"/>
    <property type="match status" value="1"/>
</dbReference>
<dbReference type="EMBL" id="CP034158">
    <property type="protein sequence ID" value="AZI67200.1"/>
    <property type="molecule type" value="Genomic_DNA"/>
</dbReference>
<dbReference type="AlphaFoldDB" id="A0A3N0WT10"/>
<organism evidence="2 3">
    <name type="scientific">Kaistella daneshvariae</name>
    <dbReference type="NCBI Taxonomy" id="2487074"/>
    <lineage>
        <taxon>Bacteria</taxon>
        <taxon>Pseudomonadati</taxon>
        <taxon>Bacteroidota</taxon>
        <taxon>Flavobacteriia</taxon>
        <taxon>Flavobacteriales</taxon>
        <taxon>Weeksellaceae</taxon>
        <taxon>Chryseobacterium group</taxon>
        <taxon>Kaistella</taxon>
    </lineage>
</organism>
<proteinExistence type="predicted"/>
<dbReference type="Proteomes" id="UP000274483">
    <property type="component" value="Chromosome"/>
</dbReference>
<protein>
    <submittedName>
        <fullName evidence="2">DUF1573 domain-containing protein</fullName>
    </submittedName>
</protein>
<keyword evidence="4" id="KW-1185">Reference proteome</keyword>
<dbReference type="PANTHER" id="PTHR37833:SF1">
    <property type="entry name" value="SIGNAL PEPTIDE PROTEIN"/>
    <property type="match status" value="1"/>
</dbReference>
<gene>
    <name evidence="2" type="ORF">EGI11_10590</name>
    <name evidence="1" type="ORF">EIB71_05750</name>
</gene>
<dbReference type="Proteomes" id="UP000270224">
    <property type="component" value="Unassembled WGS sequence"/>
</dbReference>
<reference evidence="1 4" key="1">
    <citation type="submission" date="2018-11" db="EMBL/GenBank/DDBJ databases">
        <title>Proposal to divide the Flavobacteriaceae and reorganize its genera based on Amino Acid Identity values calculated from whole genome sequences.</title>
        <authorList>
            <person name="Nicholson A.C."/>
            <person name="Gulvik C.A."/>
            <person name="Whitney A.M."/>
            <person name="Humrighouse B.W."/>
            <person name="Bell M."/>
            <person name="Holmes B."/>
            <person name="Steigerwalt A.G."/>
            <person name="Villarma A."/>
            <person name="Sheth M."/>
            <person name="Batra D."/>
            <person name="Pryor J."/>
            <person name="Bernardet J.-F."/>
            <person name="Hugo C."/>
            <person name="Kampfer P."/>
            <person name="Newman J.D."/>
            <person name="McQuiston J.R."/>
        </authorList>
    </citation>
    <scope>NUCLEOTIDE SEQUENCE [LARGE SCALE GENOMIC DNA]</scope>
    <source>
        <strain evidence="1 4">H3001</strain>
    </source>
</reference>
<evidence type="ECO:0000313" key="3">
    <source>
        <dbReference type="Proteomes" id="UP000270224"/>
    </source>
</evidence>
<dbReference type="EMBL" id="RJUG01000004">
    <property type="protein sequence ID" value="ROI08093.1"/>
    <property type="molecule type" value="Genomic_DNA"/>
</dbReference>
<dbReference type="Gene3D" id="2.60.40.10">
    <property type="entry name" value="Immunoglobulins"/>
    <property type="match status" value="1"/>
</dbReference>
<accession>A0A3N0WT10</accession>